<dbReference type="PANTHER" id="PTHR11439">
    <property type="entry name" value="GAG-POL-RELATED RETROTRANSPOSON"/>
    <property type="match status" value="1"/>
</dbReference>
<gene>
    <name evidence="1" type="ORF">VP01_7600g1</name>
</gene>
<feature type="non-terminal residue" evidence="1">
    <location>
        <position position="1"/>
    </location>
</feature>
<name>A0A0L6UBZ2_9BASI</name>
<evidence type="ECO:0000313" key="2">
    <source>
        <dbReference type="Proteomes" id="UP000037035"/>
    </source>
</evidence>
<proteinExistence type="predicted"/>
<accession>A0A0L6UBZ2</accession>
<keyword evidence="2" id="KW-1185">Reference proteome</keyword>
<sequence length="256" mass="29271">RKRSSLKLRKVLIEKLPTSKLEIPKFPPHTPDTLLGMNLNVGSDFVELSQPALIDKGLKLLNLENSKPVKTPMTPAIQLHTASEADHLAFTRLNINYRTFTGMLNYLACRTRPDLASAVSILSRFNQKPGLTHWREVVHCWKYLLGTKDFGLRLQPEAESIDERIQFYTDATWAEDQETCILQSGSIAFWKACPTLWNSKKQKNITMSSTESEMNALLDGKQENQWLSFLIEELWKNELPSTLFHIDNKGLLCLRS</sequence>
<evidence type="ECO:0008006" key="3">
    <source>
        <dbReference type="Google" id="ProtNLM"/>
    </source>
</evidence>
<comment type="caution">
    <text evidence="1">The sequence shown here is derived from an EMBL/GenBank/DDBJ whole genome shotgun (WGS) entry which is preliminary data.</text>
</comment>
<reference evidence="1 2" key="1">
    <citation type="submission" date="2015-08" db="EMBL/GenBank/DDBJ databases">
        <title>Next Generation Sequencing and Analysis of the Genome of Puccinia sorghi L Schw, the Causal Agent of Maize Common Rust.</title>
        <authorList>
            <person name="Rochi L."/>
            <person name="Burguener G."/>
            <person name="Darino M."/>
            <person name="Turjanski A."/>
            <person name="Kreff E."/>
            <person name="Dieguez M.J."/>
            <person name="Sacco F."/>
        </authorList>
    </citation>
    <scope>NUCLEOTIDE SEQUENCE [LARGE SCALE GENOMIC DNA]</scope>
    <source>
        <strain evidence="1 2">RO10H11247</strain>
    </source>
</reference>
<dbReference type="Proteomes" id="UP000037035">
    <property type="component" value="Unassembled WGS sequence"/>
</dbReference>
<dbReference type="PANTHER" id="PTHR11439:SF467">
    <property type="entry name" value="INTEGRASE CATALYTIC DOMAIN-CONTAINING PROTEIN"/>
    <property type="match status" value="1"/>
</dbReference>
<dbReference type="AlphaFoldDB" id="A0A0L6UBZ2"/>
<dbReference type="OrthoDB" id="3344688at2759"/>
<dbReference type="VEuPathDB" id="FungiDB:VP01_7600g1"/>
<organism evidence="1 2">
    <name type="scientific">Puccinia sorghi</name>
    <dbReference type="NCBI Taxonomy" id="27349"/>
    <lineage>
        <taxon>Eukaryota</taxon>
        <taxon>Fungi</taxon>
        <taxon>Dikarya</taxon>
        <taxon>Basidiomycota</taxon>
        <taxon>Pucciniomycotina</taxon>
        <taxon>Pucciniomycetes</taxon>
        <taxon>Pucciniales</taxon>
        <taxon>Pucciniaceae</taxon>
        <taxon>Puccinia</taxon>
    </lineage>
</organism>
<protein>
    <recommendedName>
        <fullName evidence="3">Reverse transcriptase Ty1/copia-type domain-containing protein</fullName>
    </recommendedName>
</protein>
<evidence type="ECO:0000313" key="1">
    <source>
        <dbReference type="EMBL" id="KNZ46053.1"/>
    </source>
</evidence>
<dbReference type="EMBL" id="LAVV01013051">
    <property type="protein sequence ID" value="KNZ46053.1"/>
    <property type="molecule type" value="Genomic_DNA"/>
</dbReference>